<dbReference type="OrthoDB" id="3422146at2"/>
<evidence type="ECO:0000313" key="5">
    <source>
        <dbReference type="Proteomes" id="UP000000321"/>
    </source>
</evidence>
<dbReference type="Gene3D" id="1.10.287.70">
    <property type="match status" value="1"/>
</dbReference>
<evidence type="ECO:0000259" key="3">
    <source>
        <dbReference type="Pfam" id="PF07885"/>
    </source>
</evidence>
<organism evidence="4 5">
    <name type="scientific">Aurantimonas manganoxydans (strain ATCC BAA-1229 / DSM 21871 / SI85-9A1)</name>
    <dbReference type="NCBI Taxonomy" id="287752"/>
    <lineage>
        <taxon>Bacteria</taxon>
        <taxon>Pseudomonadati</taxon>
        <taxon>Pseudomonadota</taxon>
        <taxon>Alphaproteobacteria</taxon>
        <taxon>Hyphomicrobiales</taxon>
        <taxon>Aurantimonadaceae</taxon>
        <taxon>Aurantimonas</taxon>
    </lineage>
</organism>
<keyword evidence="2" id="KW-0472">Membrane</keyword>
<accession>Q1YM09</accession>
<dbReference type="Proteomes" id="UP000000321">
    <property type="component" value="Unassembled WGS sequence"/>
</dbReference>
<dbReference type="AlphaFoldDB" id="Q1YM09"/>
<keyword evidence="5" id="KW-1185">Reference proteome</keyword>
<evidence type="ECO:0000313" key="4">
    <source>
        <dbReference type="EMBL" id="EAS51572.1"/>
    </source>
</evidence>
<dbReference type="Pfam" id="PF07885">
    <property type="entry name" value="Ion_trans_2"/>
    <property type="match status" value="1"/>
</dbReference>
<dbReference type="RefSeq" id="WP_009210210.1">
    <property type="nucleotide sequence ID" value="NZ_BBWP01000001.1"/>
</dbReference>
<feature type="compositionally biased region" description="Basic and acidic residues" evidence="1">
    <location>
        <begin position="279"/>
        <end position="291"/>
    </location>
</feature>
<protein>
    <recommendedName>
        <fullName evidence="3">Potassium channel domain-containing protein</fullName>
    </recommendedName>
</protein>
<evidence type="ECO:0000256" key="1">
    <source>
        <dbReference type="SAM" id="MobiDB-lite"/>
    </source>
</evidence>
<evidence type="ECO:0000256" key="2">
    <source>
        <dbReference type="SAM" id="Phobius"/>
    </source>
</evidence>
<dbReference type="SUPFAM" id="SSF81324">
    <property type="entry name" value="Voltage-gated potassium channels"/>
    <property type="match status" value="1"/>
</dbReference>
<proteinExistence type="predicted"/>
<keyword evidence="2" id="KW-1133">Transmembrane helix</keyword>
<feature type="domain" description="Potassium channel" evidence="3">
    <location>
        <begin position="83"/>
        <end position="154"/>
    </location>
</feature>
<name>Q1YM09_AURMS</name>
<reference evidence="4 5" key="1">
    <citation type="journal article" date="2008" name="Appl. Environ. Microbiol.">
        <title>Genomic insights into Mn(II) oxidation by the marine alphaproteobacterium Aurantimonas sp. strain SI85-9A1.</title>
        <authorList>
            <person name="Dick G.J."/>
            <person name="Podell S."/>
            <person name="Johnson H.A."/>
            <person name="Rivera-Espinoza Y."/>
            <person name="Bernier-Latmani R."/>
            <person name="McCarthy J.K."/>
            <person name="Torpey J.W."/>
            <person name="Clement B.G."/>
            <person name="Gaasterland T."/>
            <person name="Tebo B.M."/>
        </authorList>
    </citation>
    <scope>NUCLEOTIDE SEQUENCE [LARGE SCALE GENOMIC DNA]</scope>
    <source>
        <strain evidence="4 5">SI85-9A1</strain>
    </source>
</reference>
<dbReference type="BioCyc" id="AURANTIMONAS:SI859A1_02388-MONOMER"/>
<sequence length="348" mass="36726">MILLSLLGAALVAWTIIEIGLTTLTARGAGPLTAWSMQGAWRLALRISDGGERGHRLLSAAGPLILAGSALVWFVGLWLGWWLIFLGGGDGIVNSQTKAPADAVEMLYVAGYTLTTLGLGDFQPSGALWQLLTALCAANGLLALTLSVTYLVPVISAAVAKRQLAIIIHGLGSTPDGILSQCRDGAGYGRLASVLDTLSPNIITLGQQHLAYPALHYFHSGEAAAALPLRLAALSEAIDSIAATVPADRQPDRLSMIRCQSAITSFLWSLRSGHIKLAREEPPRLHGDDAARPAPAGGMDGVPAGHAGSVDRRLLLSLVQSDGWPWQAINRCDSDDDALERQTRQNSD</sequence>
<gene>
    <name evidence="4" type="ORF">SI859A1_02388</name>
</gene>
<keyword evidence="2" id="KW-0812">Transmembrane</keyword>
<comment type="caution">
    <text evidence="4">The sequence shown here is derived from an EMBL/GenBank/DDBJ whole genome shotgun (WGS) entry which is preliminary data.</text>
</comment>
<feature type="transmembrane region" description="Helical" evidence="2">
    <location>
        <begin position="57"/>
        <end position="84"/>
    </location>
</feature>
<feature type="region of interest" description="Disordered" evidence="1">
    <location>
        <begin position="279"/>
        <end position="304"/>
    </location>
</feature>
<dbReference type="HOGENOM" id="CLU_830563_0_0_5"/>
<feature type="transmembrane region" description="Helical" evidence="2">
    <location>
        <begin position="127"/>
        <end position="152"/>
    </location>
</feature>
<dbReference type="InterPro" id="IPR013099">
    <property type="entry name" value="K_chnl_dom"/>
</dbReference>
<dbReference type="EMBL" id="AAPJ01000001">
    <property type="protein sequence ID" value="EAS51572.1"/>
    <property type="molecule type" value="Genomic_DNA"/>
</dbReference>